<keyword evidence="1" id="KW-0805">Transcription regulation</keyword>
<proteinExistence type="predicted"/>
<gene>
    <name evidence="6" type="ORF">OEW28_11600</name>
</gene>
<evidence type="ECO:0000313" key="6">
    <source>
        <dbReference type="EMBL" id="MCV2869270.1"/>
    </source>
</evidence>
<keyword evidence="3" id="KW-0804">Transcription</keyword>
<dbReference type="PANTHER" id="PTHR30136">
    <property type="entry name" value="HELIX-TURN-HELIX TRANSCRIPTIONAL REGULATOR, ICLR FAMILY"/>
    <property type="match status" value="1"/>
</dbReference>
<dbReference type="PANTHER" id="PTHR30136:SF24">
    <property type="entry name" value="HTH-TYPE TRANSCRIPTIONAL REPRESSOR ALLR"/>
    <property type="match status" value="1"/>
</dbReference>
<evidence type="ECO:0000259" key="4">
    <source>
        <dbReference type="PROSITE" id="PS51077"/>
    </source>
</evidence>
<dbReference type="SUPFAM" id="SSF55781">
    <property type="entry name" value="GAF domain-like"/>
    <property type="match status" value="1"/>
</dbReference>
<dbReference type="Proteomes" id="UP001652542">
    <property type="component" value="Unassembled WGS sequence"/>
</dbReference>
<keyword evidence="7" id="KW-1185">Reference proteome</keyword>
<dbReference type="SMART" id="SM00346">
    <property type="entry name" value="HTH_ICLR"/>
    <property type="match status" value="1"/>
</dbReference>
<name>A0ABT2ZDQ7_9RHOB</name>
<dbReference type="InterPro" id="IPR036390">
    <property type="entry name" value="WH_DNA-bd_sf"/>
</dbReference>
<dbReference type="Gene3D" id="3.30.450.40">
    <property type="match status" value="1"/>
</dbReference>
<comment type="caution">
    <text evidence="6">The sequence shown here is derived from an EMBL/GenBank/DDBJ whole genome shotgun (WGS) entry which is preliminary data.</text>
</comment>
<dbReference type="PROSITE" id="PS51077">
    <property type="entry name" value="HTH_ICLR"/>
    <property type="match status" value="1"/>
</dbReference>
<dbReference type="Pfam" id="PF01614">
    <property type="entry name" value="IclR_C"/>
    <property type="match status" value="1"/>
</dbReference>
<dbReference type="RefSeq" id="WP_263734920.1">
    <property type="nucleotide sequence ID" value="NZ_JAOWKY010000002.1"/>
</dbReference>
<dbReference type="SUPFAM" id="SSF46785">
    <property type="entry name" value="Winged helix' DNA-binding domain"/>
    <property type="match status" value="1"/>
</dbReference>
<evidence type="ECO:0000256" key="3">
    <source>
        <dbReference type="ARBA" id="ARBA00023163"/>
    </source>
</evidence>
<dbReference type="Gene3D" id="1.10.10.10">
    <property type="entry name" value="Winged helix-like DNA-binding domain superfamily/Winged helix DNA-binding domain"/>
    <property type="match status" value="1"/>
</dbReference>
<evidence type="ECO:0000259" key="5">
    <source>
        <dbReference type="PROSITE" id="PS51078"/>
    </source>
</evidence>
<evidence type="ECO:0000256" key="1">
    <source>
        <dbReference type="ARBA" id="ARBA00023015"/>
    </source>
</evidence>
<evidence type="ECO:0000256" key="2">
    <source>
        <dbReference type="ARBA" id="ARBA00023125"/>
    </source>
</evidence>
<dbReference type="EMBL" id="JAOWKY010000002">
    <property type="protein sequence ID" value="MCV2869270.1"/>
    <property type="molecule type" value="Genomic_DNA"/>
</dbReference>
<feature type="domain" description="IclR-ED" evidence="5">
    <location>
        <begin position="72"/>
        <end position="255"/>
    </location>
</feature>
<feature type="domain" description="HTH iclR-type" evidence="4">
    <location>
        <begin position="9"/>
        <end position="71"/>
    </location>
</feature>
<evidence type="ECO:0000313" key="7">
    <source>
        <dbReference type="Proteomes" id="UP001652542"/>
    </source>
</evidence>
<organism evidence="6 7">
    <name type="scientific">Albidovulum marisflavi</name>
    <dbReference type="NCBI Taxonomy" id="2984159"/>
    <lineage>
        <taxon>Bacteria</taxon>
        <taxon>Pseudomonadati</taxon>
        <taxon>Pseudomonadota</taxon>
        <taxon>Alphaproteobacteria</taxon>
        <taxon>Rhodobacterales</taxon>
        <taxon>Paracoccaceae</taxon>
        <taxon>Albidovulum</taxon>
    </lineage>
</organism>
<dbReference type="InterPro" id="IPR036388">
    <property type="entry name" value="WH-like_DNA-bd_sf"/>
</dbReference>
<keyword evidence="2" id="KW-0238">DNA-binding</keyword>
<sequence length="270" mass="29216">MAFVEELIMGTITNALELLSLFSRVRPSLGLGDLVRLSGRDKATVHRYLVELTQNGFLQQNPNTRTYCLGPAILRLAAVREATAPVRSMVMPIIEALAEETGELVHFSLLHGTKLSPVCHVDPRRHGTQVHFDEADMLPLHATASGVAVLAFGTDALRQQVLRGELHAYADNTVTRPEALCALIERAAQTGMGEVSKAFDNEVASRAMPIFDAEGSVAGALAVAMPLARMTEQKKRETAKSLREGMKKVTRAIGGVVPEHYAALARQAAE</sequence>
<accession>A0ABT2ZDQ7</accession>
<dbReference type="PROSITE" id="PS51078">
    <property type="entry name" value="ICLR_ED"/>
    <property type="match status" value="1"/>
</dbReference>
<reference evidence="6 7" key="1">
    <citation type="submission" date="2022-10" db="EMBL/GenBank/DDBJ databases">
        <title>Defluviimonas sp. nov., isolated from ocean surface water.</title>
        <authorList>
            <person name="He W."/>
            <person name="Wang L."/>
            <person name="Zhang D.-F."/>
        </authorList>
    </citation>
    <scope>NUCLEOTIDE SEQUENCE [LARGE SCALE GENOMIC DNA]</scope>
    <source>
        <strain evidence="6 7">WL0002</strain>
    </source>
</reference>
<dbReference type="InterPro" id="IPR014757">
    <property type="entry name" value="Tscrpt_reg_IclR_C"/>
</dbReference>
<dbReference type="InterPro" id="IPR029016">
    <property type="entry name" value="GAF-like_dom_sf"/>
</dbReference>
<protein>
    <submittedName>
        <fullName evidence="6">IclR family transcriptional regulator</fullName>
    </submittedName>
</protein>
<dbReference type="InterPro" id="IPR050707">
    <property type="entry name" value="HTH_MetabolicPath_Reg"/>
</dbReference>
<dbReference type="InterPro" id="IPR005471">
    <property type="entry name" value="Tscrpt_reg_IclR_N"/>
</dbReference>
<dbReference type="Pfam" id="PF09339">
    <property type="entry name" value="HTH_IclR"/>
    <property type="match status" value="1"/>
</dbReference>